<feature type="domain" description="YTH" evidence="3">
    <location>
        <begin position="310"/>
        <end position="451"/>
    </location>
</feature>
<sequence length="630" mass="69731">MYSDGAPEFIVDQGVYYPAPINYGYYYTGYETPGEWDGNHHFMDGQEVQYLGGQIENFPYQYYYTPGYDYTQPIYNPYDPYASGAVVGSDVPQVYATPPQYNDYVPPAPYYHTAVQPRPDLFMNPSPGNTTNGSLPSRIGAKQTLSSTSAPFTMVSPSPTLKHTHNMPEKSKESGIVQRQTHINERGSNGSAQVTNNIMSNGTAQPYDKQLKNTHPVGGALSNYRPGVYQTVGVNKSNPAFYGGGSVKNLTVPSNVPSDQTLAQPAKKLDHQLVVKSYTTKAGHSDTEGNIVILPDQYNKADFPVDYAIARFFVIKSYSEDDVHKSIKYNVWSSTPNGNKKLDKAYEDAQRVAEKDSQGCPVFLFFSVNASGNFCGVAEMMGRVDFHKDMDFWQQDKWSGSFPVKWHFIKDVPNVKFRHITLENNENNPVTYSRDTQEVMIKPGLEVLKIFKAHASRASLLDDFMYYESREKFMHEERAKQSSKRFGGPVFLPALDLPPPRKLNYVVNVPSAKDNQVINQKDMSSKDVSASPSTNQVTSTTEATVTSTSEIIKPSKGEPNGDLVASLKIGSLTISSEKARSSPTPTPSSLDPEATFTVGTMPVKINGLKKSATSRTSAGQPQDVRPQKVD</sequence>
<dbReference type="SMR" id="A0A7N0UJ65"/>
<keyword evidence="5" id="KW-1185">Reference proteome</keyword>
<dbReference type="GO" id="GO:0005737">
    <property type="term" value="C:cytoplasm"/>
    <property type="evidence" value="ECO:0007669"/>
    <property type="project" value="TreeGrafter"/>
</dbReference>
<feature type="region of interest" description="Disordered" evidence="2">
    <location>
        <begin position="576"/>
        <end position="630"/>
    </location>
</feature>
<dbReference type="CDD" id="cd21134">
    <property type="entry name" value="YTH"/>
    <property type="match status" value="1"/>
</dbReference>
<feature type="compositionally biased region" description="Polar residues" evidence="2">
    <location>
        <begin position="516"/>
        <end position="532"/>
    </location>
</feature>
<feature type="compositionally biased region" description="Polar residues" evidence="2">
    <location>
        <begin position="148"/>
        <end position="161"/>
    </location>
</feature>
<dbReference type="PROSITE" id="PS50882">
    <property type="entry name" value="YTH"/>
    <property type="match status" value="1"/>
</dbReference>
<dbReference type="Gene3D" id="3.10.590.10">
    <property type="entry name" value="ph1033 like domains"/>
    <property type="match status" value="1"/>
</dbReference>
<dbReference type="InterPro" id="IPR007275">
    <property type="entry name" value="YTH_domain"/>
</dbReference>
<dbReference type="PANTHER" id="PTHR12357">
    <property type="entry name" value="YTH YT521-B HOMOLOGY DOMAIN-CONTAINING"/>
    <property type="match status" value="1"/>
</dbReference>
<dbReference type="EnsemblPlants" id="Kaladp0068s0275.1.v1.1">
    <property type="protein sequence ID" value="Kaladp0068s0275.1.v1.1"/>
    <property type="gene ID" value="Kaladp0068s0275.v1.1"/>
</dbReference>
<dbReference type="Proteomes" id="UP000594263">
    <property type="component" value="Unplaced"/>
</dbReference>
<dbReference type="OMA" id="VEWEEHQ"/>
<dbReference type="Gramene" id="Kaladp0068s0275.1.v1.1">
    <property type="protein sequence ID" value="Kaladp0068s0275.1.v1.1"/>
    <property type="gene ID" value="Kaladp0068s0275.v1.1"/>
</dbReference>
<evidence type="ECO:0000256" key="2">
    <source>
        <dbReference type="SAM" id="MobiDB-lite"/>
    </source>
</evidence>
<comment type="function">
    <text evidence="1">Specifically recognizes and binds N6-methyladenosine (m6A)-containing RNAs, and regulates mRNA stability. M6A is a modification present at internal sites of mRNAs and some non-coding RNAs and plays a role in mRNA stability and processing.</text>
</comment>
<evidence type="ECO:0000313" key="5">
    <source>
        <dbReference type="Proteomes" id="UP000594263"/>
    </source>
</evidence>
<evidence type="ECO:0000259" key="3">
    <source>
        <dbReference type="PROSITE" id="PS50882"/>
    </source>
</evidence>
<name>A0A7N0UJ65_KALFE</name>
<keyword evidence="1" id="KW-0694">RNA-binding</keyword>
<feature type="region of interest" description="Disordered" evidence="2">
    <location>
        <begin position="148"/>
        <end position="173"/>
    </location>
</feature>
<dbReference type="Pfam" id="PF04146">
    <property type="entry name" value="YTH"/>
    <property type="match status" value="1"/>
</dbReference>
<accession>A0A7N0UJ65</accession>
<dbReference type="PANTHER" id="PTHR12357:SF92">
    <property type="entry name" value="YTH DOMAIN-CONTAINING FAMILY PROTEIN"/>
    <property type="match status" value="1"/>
</dbReference>
<dbReference type="GO" id="GO:1990247">
    <property type="term" value="F:N6-methyladenosine-containing RNA reader activity"/>
    <property type="evidence" value="ECO:0007669"/>
    <property type="project" value="UniProtKB-UniRule"/>
</dbReference>
<feature type="compositionally biased region" description="Low complexity" evidence="2">
    <location>
        <begin position="533"/>
        <end position="550"/>
    </location>
</feature>
<reference evidence="4" key="1">
    <citation type="submission" date="2021-01" db="UniProtKB">
        <authorList>
            <consortium name="EnsemblPlants"/>
        </authorList>
    </citation>
    <scope>IDENTIFICATION</scope>
</reference>
<dbReference type="AlphaFoldDB" id="A0A7N0UJ65"/>
<dbReference type="GO" id="GO:0003729">
    <property type="term" value="F:mRNA binding"/>
    <property type="evidence" value="ECO:0007669"/>
    <property type="project" value="UniProtKB-UniRule"/>
</dbReference>
<organism evidence="4 5">
    <name type="scientific">Kalanchoe fedtschenkoi</name>
    <name type="common">Lavender scallops</name>
    <name type="synonym">South American air plant</name>
    <dbReference type="NCBI Taxonomy" id="63787"/>
    <lineage>
        <taxon>Eukaryota</taxon>
        <taxon>Viridiplantae</taxon>
        <taxon>Streptophyta</taxon>
        <taxon>Embryophyta</taxon>
        <taxon>Tracheophyta</taxon>
        <taxon>Spermatophyta</taxon>
        <taxon>Magnoliopsida</taxon>
        <taxon>eudicotyledons</taxon>
        <taxon>Gunneridae</taxon>
        <taxon>Pentapetalae</taxon>
        <taxon>Saxifragales</taxon>
        <taxon>Crassulaceae</taxon>
        <taxon>Kalanchoe</taxon>
    </lineage>
</organism>
<comment type="similarity">
    <text evidence="1">Belongs to the YTHDF family.</text>
</comment>
<dbReference type="InterPro" id="IPR045168">
    <property type="entry name" value="YTH_prot"/>
</dbReference>
<protein>
    <recommendedName>
        <fullName evidence="1">YTH domain-containing family protein</fullName>
    </recommendedName>
</protein>
<feature type="region of interest" description="Disordered" evidence="2">
    <location>
        <begin position="516"/>
        <end position="562"/>
    </location>
</feature>
<feature type="compositionally biased region" description="Polar residues" evidence="2">
    <location>
        <begin position="611"/>
        <end position="620"/>
    </location>
</feature>
<proteinExistence type="inferred from homology"/>
<evidence type="ECO:0000313" key="4">
    <source>
        <dbReference type="EnsemblPlants" id="Kaladp0068s0275.1.v1.1"/>
    </source>
</evidence>
<evidence type="ECO:0000256" key="1">
    <source>
        <dbReference type="RuleBase" id="RU369095"/>
    </source>
</evidence>
<dbReference type="GO" id="GO:0061157">
    <property type="term" value="P:mRNA destabilization"/>
    <property type="evidence" value="ECO:0007669"/>
    <property type="project" value="TreeGrafter"/>
</dbReference>